<evidence type="ECO:0000313" key="4">
    <source>
        <dbReference type="EMBL" id="CAB4698700.1"/>
    </source>
</evidence>
<gene>
    <name evidence="4" type="ORF">UFOPK2510_01176</name>
    <name evidence="5" type="ORF">UFOPK2718_01230</name>
    <name evidence="6" type="ORF">UFOPK2936_01328</name>
    <name evidence="7" type="ORF">UFOPK3174_00523</name>
    <name evidence="8" type="ORF">UFOPK3328_01281</name>
    <name evidence="9" type="ORF">UFOPK3779_01267</name>
    <name evidence="10" type="ORF">UFOPK3913_00678</name>
    <name evidence="3" type="ORF">UFOPK4107_01195</name>
    <name evidence="11" type="ORF">UFOPK4403_00942</name>
</gene>
<dbReference type="InterPro" id="IPR032466">
    <property type="entry name" value="Metal_Hydrolase"/>
</dbReference>
<dbReference type="EMBL" id="CAFBNH010000008">
    <property type="protein sequence ID" value="CAB4951806.1"/>
    <property type="molecule type" value="Genomic_DNA"/>
</dbReference>
<dbReference type="EMBL" id="CAEZXO010000007">
    <property type="protein sequence ID" value="CAB4698700.1"/>
    <property type="molecule type" value="Genomic_DNA"/>
</dbReference>
<dbReference type="Pfam" id="PF04909">
    <property type="entry name" value="Amidohydro_2"/>
    <property type="match status" value="1"/>
</dbReference>
<dbReference type="InterPro" id="IPR006680">
    <property type="entry name" value="Amidohydro-rel"/>
</dbReference>
<dbReference type="EMBL" id="CAEZZW010000008">
    <property type="protein sequence ID" value="CAB4786537.1"/>
    <property type="molecule type" value="Genomic_DNA"/>
</dbReference>
<dbReference type="EMBL" id="CAFBQX010000005">
    <property type="protein sequence ID" value="CAB5073504.1"/>
    <property type="molecule type" value="Genomic_DNA"/>
</dbReference>
<accession>A0A6J6PGP4</accession>
<evidence type="ECO:0000259" key="2">
    <source>
        <dbReference type="Pfam" id="PF04909"/>
    </source>
</evidence>
<evidence type="ECO:0000313" key="11">
    <source>
        <dbReference type="EMBL" id="CAB5073504.1"/>
    </source>
</evidence>
<dbReference type="GO" id="GO:0016787">
    <property type="term" value="F:hydrolase activity"/>
    <property type="evidence" value="ECO:0007669"/>
    <property type="project" value="InterPro"/>
</dbReference>
<evidence type="ECO:0000313" key="9">
    <source>
        <dbReference type="EMBL" id="CAB4951806.1"/>
    </source>
</evidence>
<evidence type="ECO:0000313" key="7">
    <source>
        <dbReference type="EMBL" id="CAB4825497.1"/>
    </source>
</evidence>
<protein>
    <submittedName>
        <fullName evidence="4">Unannotated protein</fullName>
    </submittedName>
</protein>
<dbReference type="InterPro" id="IPR052350">
    <property type="entry name" value="Metallo-dep_Lactonases"/>
</dbReference>
<organism evidence="4">
    <name type="scientific">freshwater metagenome</name>
    <dbReference type="NCBI Taxonomy" id="449393"/>
    <lineage>
        <taxon>unclassified sequences</taxon>
        <taxon>metagenomes</taxon>
        <taxon>ecological metagenomes</taxon>
    </lineage>
</organism>
<evidence type="ECO:0000256" key="1">
    <source>
        <dbReference type="ARBA" id="ARBA00038310"/>
    </source>
</evidence>
<dbReference type="EMBL" id="CAFBLD010000009">
    <property type="protein sequence ID" value="CAB4874707.1"/>
    <property type="molecule type" value="Genomic_DNA"/>
</dbReference>
<evidence type="ECO:0000313" key="6">
    <source>
        <dbReference type="EMBL" id="CAB4786537.1"/>
    </source>
</evidence>
<dbReference type="PANTHER" id="PTHR43569:SF2">
    <property type="entry name" value="AMIDOHYDROLASE-RELATED DOMAIN-CONTAINING PROTEIN"/>
    <property type="match status" value="1"/>
</dbReference>
<evidence type="ECO:0000313" key="10">
    <source>
        <dbReference type="EMBL" id="CAB4974087.1"/>
    </source>
</evidence>
<proteinExistence type="inferred from homology"/>
<name>A0A6J6PGP4_9ZZZZ</name>
<evidence type="ECO:0000313" key="8">
    <source>
        <dbReference type="EMBL" id="CAB4874707.1"/>
    </source>
</evidence>
<dbReference type="EMBL" id="CAEZYM010000012">
    <property type="protein sequence ID" value="CAB4730837.1"/>
    <property type="molecule type" value="Genomic_DNA"/>
</dbReference>
<dbReference type="SUPFAM" id="SSF51556">
    <property type="entry name" value="Metallo-dependent hydrolases"/>
    <property type="match status" value="1"/>
</dbReference>
<dbReference type="AlphaFoldDB" id="A0A6J6PGP4"/>
<feature type="domain" description="Amidohydrolase-related" evidence="2">
    <location>
        <begin position="3"/>
        <end position="279"/>
    </location>
</feature>
<dbReference type="Gene3D" id="3.20.20.140">
    <property type="entry name" value="Metal-dependent hydrolases"/>
    <property type="match status" value="1"/>
</dbReference>
<evidence type="ECO:0000313" key="5">
    <source>
        <dbReference type="EMBL" id="CAB4730837.1"/>
    </source>
</evidence>
<sequence>MRIDAHHHIWNLEVRDQEWIKGDLMAPLRRNFSMTDLRAAVAGTGIDRTVLVQTVTNYDETPELLEIAELDPMVAGVVGWLKIDAPDALDHLDQYLELPGADFLVGIRDIAHDEPDANYLSKPNVINNVKELGTYGLVYDLLTKTPQLAAGIALVKAAPDTQFVMDHISKPYVTKGEMEPWATMMRELASLPNVVCKISGMITEGNWNSWKSADFEPYTDLLLEIFGPQRLMFGSDWPVATLAGTYKDVVTLAESVTRSLSASEADAFWSTTAIRAYRLPI</sequence>
<dbReference type="EMBL" id="CAFBOC010000006">
    <property type="protein sequence ID" value="CAB4974087.1"/>
    <property type="molecule type" value="Genomic_DNA"/>
</dbReference>
<reference evidence="4" key="1">
    <citation type="submission" date="2020-05" db="EMBL/GenBank/DDBJ databases">
        <authorList>
            <person name="Chiriac C."/>
            <person name="Salcher M."/>
            <person name="Ghai R."/>
            <person name="Kavagutti S V."/>
        </authorList>
    </citation>
    <scope>NUCLEOTIDE SEQUENCE</scope>
</reference>
<evidence type="ECO:0000313" key="3">
    <source>
        <dbReference type="EMBL" id="CAB4342968.1"/>
    </source>
</evidence>
<dbReference type="PANTHER" id="PTHR43569">
    <property type="entry name" value="AMIDOHYDROLASE"/>
    <property type="match status" value="1"/>
</dbReference>
<dbReference type="EMBL" id="CAFABH010000006">
    <property type="protein sequence ID" value="CAB4825497.1"/>
    <property type="molecule type" value="Genomic_DNA"/>
</dbReference>
<dbReference type="EMBL" id="CAESAE010000007">
    <property type="protein sequence ID" value="CAB4342968.1"/>
    <property type="molecule type" value="Genomic_DNA"/>
</dbReference>
<comment type="similarity">
    <text evidence="1">Belongs to the metallo-dependent hydrolases superfamily.</text>
</comment>